<reference evidence="1" key="1">
    <citation type="journal article" date="2019" name="Sci. Rep.">
        <title>Draft genome of Tanacetum cinerariifolium, the natural source of mosquito coil.</title>
        <authorList>
            <person name="Yamashiro T."/>
            <person name="Shiraishi A."/>
            <person name="Satake H."/>
            <person name="Nakayama K."/>
        </authorList>
    </citation>
    <scope>NUCLEOTIDE SEQUENCE</scope>
</reference>
<proteinExistence type="predicted"/>
<evidence type="ECO:0000313" key="1">
    <source>
        <dbReference type="EMBL" id="GFD45453.1"/>
    </source>
</evidence>
<name>A0A699WEV9_TANCI</name>
<feature type="non-terminal residue" evidence="1">
    <location>
        <position position="99"/>
    </location>
</feature>
<dbReference type="AlphaFoldDB" id="A0A699WEV9"/>
<accession>A0A699WEV9</accession>
<comment type="caution">
    <text evidence="1">The sequence shown here is derived from an EMBL/GenBank/DDBJ whole genome shotgun (WGS) entry which is preliminary data.</text>
</comment>
<dbReference type="EMBL" id="BKCJ011648778">
    <property type="protein sequence ID" value="GFD45453.1"/>
    <property type="molecule type" value="Genomic_DNA"/>
</dbReference>
<protein>
    <submittedName>
        <fullName evidence="1">Uncharacterized protein</fullName>
    </submittedName>
</protein>
<sequence length="99" mass="11367">LKKDIGKLDSNIDSGRGKDELIKKRPETIHQIQKLDRLEALEAAQKAKIKWVIDGTLLMPRLKRQFGSAVRIKLRGQTVFLSDFLGISGTSWMWTYTLR</sequence>
<gene>
    <name evidence="1" type="ORF">Tci_917422</name>
</gene>
<organism evidence="1">
    <name type="scientific">Tanacetum cinerariifolium</name>
    <name type="common">Dalmatian daisy</name>
    <name type="synonym">Chrysanthemum cinerariifolium</name>
    <dbReference type="NCBI Taxonomy" id="118510"/>
    <lineage>
        <taxon>Eukaryota</taxon>
        <taxon>Viridiplantae</taxon>
        <taxon>Streptophyta</taxon>
        <taxon>Embryophyta</taxon>
        <taxon>Tracheophyta</taxon>
        <taxon>Spermatophyta</taxon>
        <taxon>Magnoliopsida</taxon>
        <taxon>eudicotyledons</taxon>
        <taxon>Gunneridae</taxon>
        <taxon>Pentapetalae</taxon>
        <taxon>asterids</taxon>
        <taxon>campanulids</taxon>
        <taxon>Asterales</taxon>
        <taxon>Asteraceae</taxon>
        <taxon>Asteroideae</taxon>
        <taxon>Anthemideae</taxon>
        <taxon>Anthemidinae</taxon>
        <taxon>Tanacetum</taxon>
    </lineage>
</organism>
<feature type="non-terminal residue" evidence="1">
    <location>
        <position position="1"/>
    </location>
</feature>